<feature type="region of interest" description="Disordered" evidence="1">
    <location>
        <begin position="275"/>
        <end position="319"/>
    </location>
</feature>
<organism evidence="3 4">
    <name type="scientific">Immersiella caudata</name>
    <dbReference type="NCBI Taxonomy" id="314043"/>
    <lineage>
        <taxon>Eukaryota</taxon>
        <taxon>Fungi</taxon>
        <taxon>Dikarya</taxon>
        <taxon>Ascomycota</taxon>
        <taxon>Pezizomycotina</taxon>
        <taxon>Sordariomycetes</taxon>
        <taxon>Sordariomycetidae</taxon>
        <taxon>Sordariales</taxon>
        <taxon>Lasiosphaeriaceae</taxon>
        <taxon>Immersiella</taxon>
    </lineage>
</organism>
<gene>
    <name evidence="3" type="ORF">B0T14DRAFT_491646</name>
</gene>
<keyword evidence="2" id="KW-1133">Transmembrane helix</keyword>
<feature type="transmembrane region" description="Helical" evidence="2">
    <location>
        <begin position="144"/>
        <end position="163"/>
    </location>
</feature>
<dbReference type="EMBL" id="JAULSU010000001">
    <property type="protein sequence ID" value="KAK0633478.1"/>
    <property type="molecule type" value="Genomic_DNA"/>
</dbReference>
<keyword evidence="4" id="KW-1185">Reference proteome</keyword>
<evidence type="ECO:0000256" key="1">
    <source>
        <dbReference type="SAM" id="MobiDB-lite"/>
    </source>
</evidence>
<protein>
    <submittedName>
        <fullName evidence="3">Uncharacterized protein</fullName>
    </submittedName>
</protein>
<comment type="caution">
    <text evidence="3">The sequence shown here is derived from an EMBL/GenBank/DDBJ whole genome shotgun (WGS) entry which is preliminary data.</text>
</comment>
<keyword evidence="2" id="KW-0812">Transmembrane</keyword>
<evidence type="ECO:0000256" key="2">
    <source>
        <dbReference type="SAM" id="Phobius"/>
    </source>
</evidence>
<feature type="transmembrane region" description="Helical" evidence="2">
    <location>
        <begin position="74"/>
        <end position="97"/>
    </location>
</feature>
<keyword evidence="2" id="KW-0472">Membrane</keyword>
<feature type="compositionally biased region" description="Basic and acidic residues" evidence="1">
    <location>
        <begin position="279"/>
        <end position="288"/>
    </location>
</feature>
<accession>A0AA39XGC2</accession>
<evidence type="ECO:0000313" key="3">
    <source>
        <dbReference type="EMBL" id="KAK0633478.1"/>
    </source>
</evidence>
<proteinExistence type="predicted"/>
<feature type="transmembrane region" description="Helical" evidence="2">
    <location>
        <begin position="117"/>
        <end position="137"/>
    </location>
</feature>
<dbReference type="Proteomes" id="UP001175000">
    <property type="component" value="Unassembled WGS sequence"/>
</dbReference>
<reference evidence="3" key="1">
    <citation type="submission" date="2023-06" db="EMBL/GenBank/DDBJ databases">
        <title>Genome-scale phylogeny and comparative genomics of the fungal order Sordariales.</title>
        <authorList>
            <consortium name="Lawrence Berkeley National Laboratory"/>
            <person name="Hensen N."/>
            <person name="Bonometti L."/>
            <person name="Westerberg I."/>
            <person name="Brannstrom I.O."/>
            <person name="Guillou S."/>
            <person name="Cros-Aarteil S."/>
            <person name="Calhoun S."/>
            <person name="Haridas S."/>
            <person name="Kuo A."/>
            <person name="Mondo S."/>
            <person name="Pangilinan J."/>
            <person name="Riley R."/>
            <person name="Labutti K."/>
            <person name="Andreopoulos B."/>
            <person name="Lipzen A."/>
            <person name="Chen C."/>
            <person name="Yanf M."/>
            <person name="Daum C."/>
            <person name="Ng V."/>
            <person name="Clum A."/>
            <person name="Steindorff A."/>
            <person name="Ohm R."/>
            <person name="Martin F."/>
            <person name="Silar P."/>
            <person name="Natvig D."/>
            <person name="Lalanne C."/>
            <person name="Gautier V."/>
            <person name="Ament-Velasquez S.L."/>
            <person name="Kruys A."/>
            <person name="Hutchinson M.I."/>
            <person name="Powell A.J."/>
            <person name="Barry K."/>
            <person name="Miller A.N."/>
            <person name="Grigoriev I.V."/>
            <person name="Debuchy R."/>
            <person name="Gladieux P."/>
            <person name="Thoren M.H."/>
            <person name="Johannesson H."/>
        </authorList>
    </citation>
    <scope>NUCLEOTIDE SEQUENCE</scope>
    <source>
        <strain evidence="3">CBS 606.72</strain>
    </source>
</reference>
<dbReference type="AlphaFoldDB" id="A0AA39XGC2"/>
<name>A0AA39XGC2_9PEZI</name>
<feature type="transmembrane region" description="Helical" evidence="2">
    <location>
        <begin position="30"/>
        <end position="48"/>
    </location>
</feature>
<evidence type="ECO:0000313" key="4">
    <source>
        <dbReference type="Proteomes" id="UP001175000"/>
    </source>
</evidence>
<sequence>MANTNADVDPNQCRHYAAFASHLPRLQFDIIYWALFVAVILMLFSASYRYSRDHEASKDVEPGSREYRRRMTTCMIWCVFLFGCAVVSVVMEVYALLALQFCDGEDLMSLYWSTWTMLQLGSLVAIAGIILSVYNGIRGNKNPPWALALGTPVLVVAGIGHALHSSMRKRVDRVRSRSATRSRRRTMSVSSGLSRLEGVTTGDLPMSREETLRIDDSERDDLDFKARLVGYTPEGAPILHFLDDPGTIRSDRGTVIGRGDGGVIVAFRKTMTTIIDGQDPEKLKEKTTEPGPSAASAPQRPPPVVRIASPSPSPSRGRK</sequence>